<keyword evidence="3" id="KW-1185">Reference proteome</keyword>
<keyword evidence="1" id="KW-1133">Transmembrane helix</keyword>
<name>A0A3M7QY85_BRAPC</name>
<feature type="transmembrane region" description="Helical" evidence="1">
    <location>
        <begin position="110"/>
        <end position="132"/>
    </location>
</feature>
<organism evidence="2 3">
    <name type="scientific">Brachionus plicatilis</name>
    <name type="common">Marine rotifer</name>
    <name type="synonym">Brachionus muelleri</name>
    <dbReference type="NCBI Taxonomy" id="10195"/>
    <lineage>
        <taxon>Eukaryota</taxon>
        <taxon>Metazoa</taxon>
        <taxon>Spiralia</taxon>
        <taxon>Gnathifera</taxon>
        <taxon>Rotifera</taxon>
        <taxon>Eurotatoria</taxon>
        <taxon>Monogononta</taxon>
        <taxon>Pseudotrocha</taxon>
        <taxon>Ploima</taxon>
        <taxon>Brachionidae</taxon>
        <taxon>Brachionus</taxon>
    </lineage>
</organism>
<sequence length="308" mass="35399">MKETTSFQTSGLKQNTKAHSILDILLIVLNLVLYIVLVFINATASSPAIGIFSQATGNISDRHPVDITPAGWTFSTWGIIYTWQGLWILYSVVSIFLKTDYGRLYLEPPVFTKLFFVFIFLNYAFNIAWLFIWDQEYFSAGFAVLALLTIALYIATGISHKNVYDAEVFLDKKKRYLWLYRILLNNGLAFYATWVTIATFLNMSIAWTYEWNGKREVASAICLAFVALIIFTYFVLEIFILEKFLRYTFSPYLQLFIGFSGILAKNWSDQSPSAIFGLVLVIIIVLLFLVKIVSSIFRHKKSVRNRSF</sequence>
<feature type="transmembrane region" description="Helical" evidence="1">
    <location>
        <begin position="252"/>
        <end position="268"/>
    </location>
</feature>
<feature type="transmembrane region" description="Helical" evidence="1">
    <location>
        <begin position="217"/>
        <end position="240"/>
    </location>
</feature>
<protein>
    <submittedName>
        <fullName evidence="2">Uncharacterized protein</fullName>
    </submittedName>
</protein>
<accession>A0A3M7QY85</accession>
<keyword evidence="1" id="KW-0472">Membrane</keyword>
<reference evidence="2 3" key="1">
    <citation type="journal article" date="2018" name="Sci. Rep.">
        <title>Genomic signatures of local adaptation to the degree of environmental predictability in rotifers.</title>
        <authorList>
            <person name="Franch-Gras L."/>
            <person name="Hahn C."/>
            <person name="Garcia-Roger E.M."/>
            <person name="Carmona M.J."/>
            <person name="Serra M."/>
            <person name="Gomez A."/>
        </authorList>
    </citation>
    <scope>NUCLEOTIDE SEQUENCE [LARGE SCALE GENOMIC DNA]</scope>
    <source>
        <strain evidence="2">HYR1</strain>
    </source>
</reference>
<feature type="transmembrane region" description="Helical" evidence="1">
    <location>
        <begin position="178"/>
        <end position="197"/>
    </location>
</feature>
<evidence type="ECO:0000256" key="1">
    <source>
        <dbReference type="SAM" id="Phobius"/>
    </source>
</evidence>
<dbReference type="AlphaFoldDB" id="A0A3M7QY85"/>
<feature type="transmembrane region" description="Helical" evidence="1">
    <location>
        <begin position="138"/>
        <end position="158"/>
    </location>
</feature>
<evidence type="ECO:0000313" key="3">
    <source>
        <dbReference type="Proteomes" id="UP000276133"/>
    </source>
</evidence>
<keyword evidence="1" id="KW-0812">Transmembrane</keyword>
<dbReference type="OrthoDB" id="5586934at2759"/>
<proteinExistence type="predicted"/>
<comment type="caution">
    <text evidence="2">The sequence shown here is derived from an EMBL/GenBank/DDBJ whole genome shotgun (WGS) entry which is preliminary data.</text>
</comment>
<gene>
    <name evidence="2" type="ORF">BpHYR1_016330</name>
</gene>
<feature type="transmembrane region" description="Helical" evidence="1">
    <location>
        <begin position="79"/>
        <end position="98"/>
    </location>
</feature>
<dbReference type="Proteomes" id="UP000276133">
    <property type="component" value="Unassembled WGS sequence"/>
</dbReference>
<evidence type="ECO:0000313" key="2">
    <source>
        <dbReference type="EMBL" id="RNA16179.1"/>
    </source>
</evidence>
<feature type="transmembrane region" description="Helical" evidence="1">
    <location>
        <begin position="274"/>
        <end position="297"/>
    </location>
</feature>
<dbReference type="PANTHER" id="PTHR33802">
    <property type="entry name" value="SI:CH211-161H7.5-RELATED"/>
    <property type="match status" value="1"/>
</dbReference>
<dbReference type="PANTHER" id="PTHR33802:SF1">
    <property type="entry name" value="XK-RELATED PROTEIN"/>
    <property type="match status" value="1"/>
</dbReference>
<feature type="transmembrane region" description="Helical" evidence="1">
    <location>
        <begin position="21"/>
        <end position="40"/>
    </location>
</feature>
<dbReference type="EMBL" id="REGN01004777">
    <property type="protein sequence ID" value="RNA16179.1"/>
    <property type="molecule type" value="Genomic_DNA"/>
</dbReference>